<evidence type="ECO:0000256" key="1">
    <source>
        <dbReference type="SAM" id="MobiDB-lite"/>
    </source>
</evidence>
<reference evidence="3" key="1">
    <citation type="submission" date="2016-04" db="EMBL/GenBank/DDBJ databases">
        <authorList>
            <person name="Nguyen H.D."/>
            <person name="Kesanakurti P."/>
            <person name="Cullis J."/>
            <person name="Levesque C.A."/>
            <person name="Hambleton S."/>
        </authorList>
    </citation>
    <scope>NUCLEOTIDE SEQUENCE</scope>
    <source>
        <strain evidence="3">DAOMC 238032</strain>
    </source>
</reference>
<reference evidence="2" key="3">
    <citation type="submission" date="2020-10" db="EMBL/GenBank/DDBJ databases">
        <authorList>
            <person name="Sedaghatjoo S."/>
        </authorList>
    </citation>
    <scope>NUCLEOTIDE SEQUENCE</scope>
    <source>
        <strain evidence="2">AZH3</strain>
    </source>
</reference>
<dbReference type="EMBL" id="CAJHJG010002816">
    <property type="protein sequence ID" value="CAD6923614.1"/>
    <property type="molecule type" value="Genomic_DNA"/>
</dbReference>
<sequence>MRSDSEGSAREHASPRFPSLVDRLNFHSTGLRAPSGANDGREQRRGDSVASAVKELGKENARGSSRSIPSTTSGTKSPSLFIPSPRSAPTFTKGKARASEGGHLNALPTRSTPAARKRDTVITLDSSSVSSDDELPAFVASSSRSAAAAGLDSRSSHLPTPRKPASGLRATASRPTSSDVAASSSSSSPSLASWLKIPGPSARPAQKNLQLGKKRAVDVIEILDTQDDVEPTRAASPVPHTPRTVSSSATIAAPPSSADFWESISASEFERLEEPRRPSSNMPPQRRAGTPLSSRNNKRRVPNPASASTSASTGARGRALSFTDDTDDIVSVSGGPSPLRSTSAQSRPHISSNHHQHHSNTHEELLPDPDLEDAFLSFYDDDDDALAMIEEQAMASASTSIRIRSGASSGPIAPPHHTPLSALPEDKRRKYLDQFGNPDDDDDDPPPSGPGYHNSTSGSGRGGAGGARGRQAGRRAGGDYDDNEEGYGGNWADERGSGGNQSGSGSRFTGRKTGAGSSSGGAYKARGGSGFRRPYRGWARGRGRGGSGSSRGGR</sequence>
<dbReference type="EMBL" id="LWDD02001887">
    <property type="protein sequence ID" value="KAE8244088.1"/>
    <property type="molecule type" value="Genomic_DNA"/>
</dbReference>
<evidence type="ECO:0000313" key="4">
    <source>
        <dbReference type="Proteomes" id="UP000077671"/>
    </source>
</evidence>
<feature type="compositionally biased region" description="Basic and acidic residues" evidence="1">
    <location>
        <begin position="268"/>
        <end position="277"/>
    </location>
</feature>
<feature type="region of interest" description="Disordered" evidence="1">
    <location>
        <begin position="1"/>
        <end position="369"/>
    </location>
</feature>
<organism evidence="3 4">
    <name type="scientific">Tilletia caries</name>
    <name type="common">wheat bunt fungus</name>
    <dbReference type="NCBI Taxonomy" id="13290"/>
    <lineage>
        <taxon>Eukaryota</taxon>
        <taxon>Fungi</taxon>
        <taxon>Dikarya</taxon>
        <taxon>Basidiomycota</taxon>
        <taxon>Ustilaginomycotina</taxon>
        <taxon>Exobasidiomycetes</taxon>
        <taxon>Tilletiales</taxon>
        <taxon>Tilletiaceae</taxon>
        <taxon>Tilletia</taxon>
    </lineage>
</organism>
<reference evidence="3" key="2">
    <citation type="journal article" date="2019" name="IMA Fungus">
        <title>Genome sequencing and comparison of five Tilletia species to identify candidate genes for the detection of regulated species infecting wheat.</title>
        <authorList>
            <person name="Nguyen H.D.T."/>
            <person name="Sultana T."/>
            <person name="Kesanakurti P."/>
            <person name="Hambleton S."/>
        </authorList>
    </citation>
    <scope>NUCLEOTIDE SEQUENCE</scope>
    <source>
        <strain evidence="3">DAOMC 238032</strain>
    </source>
</reference>
<feature type="compositionally biased region" description="Low complexity" evidence="1">
    <location>
        <begin position="140"/>
        <end position="153"/>
    </location>
</feature>
<keyword evidence="5" id="KW-1185">Reference proteome</keyword>
<dbReference type="AlphaFoldDB" id="A0A177TXY5"/>
<protein>
    <submittedName>
        <fullName evidence="3">Uncharacterized protein</fullName>
    </submittedName>
</protein>
<feature type="compositionally biased region" description="Gly residues" evidence="1">
    <location>
        <begin position="459"/>
        <end position="468"/>
    </location>
</feature>
<feature type="compositionally biased region" description="Low complexity" evidence="1">
    <location>
        <begin position="305"/>
        <end position="319"/>
    </location>
</feature>
<feature type="compositionally biased region" description="Basic residues" evidence="1">
    <location>
        <begin position="533"/>
        <end position="543"/>
    </location>
</feature>
<feature type="compositionally biased region" description="Polar residues" evidence="1">
    <location>
        <begin position="62"/>
        <end position="78"/>
    </location>
</feature>
<name>A0A177TXY5_9BASI</name>
<feature type="compositionally biased region" description="Basic and acidic residues" evidence="1">
    <location>
        <begin position="1"/>
        <end position="14"/>
    </location>
</feature>
<dbReference type="Proteomes" id="UP000077671">
    <property type="component" value="Unassembled WGS sequence"/>
</dbReference>
<dbReference type="Proteomes" id="UP000836402">
    <property type="component" value="Unassembled WGS sequence"/>
</dbReference>
<comment type="caution">
    <text evidence="3">The sequence shown here is derived from an EMBL/GenBank/DDBJ whole genome shotgun (WGS) entry which is preliminary data.</text>
</comment>
<feature type="compositionally biased region" description="Low complexity" evidence="1">
    <location>
        <begin position="503"/>
        <end position="526"/>
    </location>
</feature>
<feature type="compositionally biased region" description="Polar residues" evidence="1">
    <location>
        <begin position="395"/>
        <end position="408"/>
    </location>
</feature>
<feature type="compositionally biased region" description="Polar residues" evidence="1">
    <location>
        <begin position="339"/>
        <end position="348"/>
    </location>
</feature>
<evidence type="ECO:0000313" key="3">
    <source>
        <dbReference type="EMBL" id="KAE8244088.1"/>
    </source>
</evidence>
<gene>
    <name evidence="3" type="ORF">A4X03_0g7626</name>
    <name evidence="2" type="ORF">JKIAZH3_G1651</name>
</gene>
<feature type="region of interest" description="Disordered" evidence="1">
    <location>
        <begin position="394"/>
        <end position="554"/>
    </location>
</feature>
<feature type="compositionally biased region" description="Low complexity" evidence="1">
    <location>
        <begin position="177"/>
        <end position="193"/>
    </location>
</feature>
<accession>A0A177TXY5</accession>
<feature type="compositionally biased region" description="Gly residues" evidence="1">
    <location>
        <begin position="544"/>
        <end position="554"/>
    </location>
</feature>
<proteinExistence type="predicted"/>
<evidence type="ECO:0000313" key="2">
    <source>
        <dbReference type="EMBL" id="CAD6923614.1"/>
    </source>
</evidence>
<evidence type="ECO:0000313" key="5">
    <source>
        <dbReference type="Proteomes" id="UP000836402"/>
    </source>
</evidence>
<feature type="compositionally biased region" description="Low complexity" evidence="1">
    <location>
        <begin position="246"/>
        <end position="258"/>
    </location>
</feature>